<protein>
    <submittedName>
        <fullName evidence="2">Uncharacterized protein</fullName>
    </submittedName>
</protein>
<dbReference type="EMBL" id="JAVRRG010000003">
    <property type="protein sequence ID" value="KAK5102220.1"/>
    <property type="molecule type" value="Genomic_DNA"/>
</dbReference>
<organism evidence="2 3">
    <name type="scientific">Lithohypha guttulata</name>
    <dbReference type="NCBI Taxonomy" id="1690604"/>
    <lineage>
        <taxon>Eukaryota</taxon>
        <taxon>Fungi</taxon>
        <taxon>Dikarya</taxon>
        <taxon>Ascomycota</taxon>
        <taxon>Pezizomycotina</taxon>
        <taxon>Eurotiomycetes</taxon>
        <taxon>Chaetothyriomycetidae</taxon>
        <taxon>Chaetothyriales</taxon>
        <taxon>Trichomeriaceae</taxon>
        <taxon>Lithohypha</taxon>
    </lineage>
</organism>
<evidence type="ECO:0000313" key="2">
    <source>
        <dbReference type="EMBL" id="KAK5102220.1"/>
    </source>
</evidence>
<gene>
    <name evidence="2" type="ORF">LTR24_000453</name>
</gene>
<reference evidence="2 3" key="1">
    <citation type="submission" date="2023-08" db="EMBL/GenBank/DDBJ databases">
        <title>Black Yeasts Isolated from many extreme environments.</title>
        <authorList>
            <person name="Coleine C."/>
            <person name="Stajich J.E."/>
            <person name="Selbmann L."/>
        </authorList>
    </citation>
    <scope>NUCLEOTIDE SEQUENCE [LARGE SCALE GENOMIC DNA]</scope>
    <source>
        <strain evidence="2 3">CCFEE 5885</strain>
    </source>
</reference>
<comment type="caution">
    <text evidence="2">The sequence shown here is derived from an EMBL/GenBank/DDBJ whole genome shotgun (WGS) entry which is preliminary data.</text>
</comment>
<accession>A0ABR0KNU3</accession>
<feature type="compositionally biased region" description="Acidic residues" evidence="1">
    <location>
        <begin position="206"/>
        <end position="228"/>
    </location>
</feature>
<keyword evidence="3" id="KW-1185">Reference proteome</keyword>
<evidence type="ECO:0000313" key="3">
    <source>
        <dbReference type="Proteomes" id="UP001345013"/>
    </source>
</evidence>
<evidence type="ECO:0000256" key="1">
    <source>
        <dbReference type="SAM" id="MobiDB-lite"/>
    </source>
</evidence>
<dbReference type="Proteomes" id="UP001345013">
    <property type="component" value="Unassembled WGS sequence"/>
</dbReference>
<proteinExistence type="predicted"/>
<sequence length="228" mass="25964">MYCSLSISFFNFVITPQTPHLSPTPDESSQLYARNECIESGLAIAGLFRRYYRDFNPKHISMWMPQTAVSAAYVLMEDIDNPRIQNLYYDVCQVITSASKRWFCMRGHARMLLVTAEQKGYVLPENAKQILRRVAVDGWKDDDHKHFQASIFPNYALAKGKDPRVAEMGDLLERWKNLTIQNESASRLTVPVDCNSASQHLRSSTEDVEEDEDSSTDMELDGAGPEDD</sequence>
<feature type="region of interest" description="Disordered" evidence="1">
    <location>
        <begin position="196"/>
        <end position="228"/>
    </location>
</feature>
<name>A0ABR0KNU3_9EURO</name>